<evidence type="ECO:0000313" key="6">
    <source>
        <dbReference type="WBParaSite" id="HPLM_0002070801-mRNA-1"/>
    </source>
</evidence>
<dbReference type="GO" id="GO:0007040">
    <property type="term" value="P:lysosome organization"/>
    <property type="evidence" value="ECO:0007669"/>
    <property type="project" value="TreeGrafter"/>
</dbReference>
<evidence type="ECO:0000256" key="1">
    <source>
        <dbReference type="ARBA" id="ARBA00006111"/>
    </source>
</evidence>
<name>A0A0N4X8L6_HAEPC</name>
<accession>A0A0N4X8L6</accession>
<dbReference type="InterPro" id="IPR017246">
    <property type="entry name" value="Snapin"/>
</dbReference>
<dbReference type="PANTHER" id="PTHR31305">
    <property type="entry name" value="SNARE-ASSOCIATED PROTEIN SNAPIN"/>
    <property type="match status" value="1"/>
</dbReference>
<dbReference type="GO" id="GO:0006886">
    <property type="term" value="P:intracellular protein transport"/>
    <property type="evidence" value="ECO:0007669"/>
    <property type="project" value="InterPro"/>
</dbReference>
<evidence type="ECO:0000313" key="5">
    <source>
        <dbReference type="Proteomes" id="UP000268014"/>
    </source>
</evidence>
<organism evidence="6">
    <name type="scientific">Haemonchus placei</name>
    <name type="common">Barber's pole worm</name>
    <dbReference type="NCBI Taxonomy" id="6290"/>
    <lineage>
        <taxon>Eukaryota</taxon>
        <taxon>Metazoa</taxon>
        <taxon>Ecdysozoa</taxon>
        <taxon>Nematoda</taxon>
        <taxon>Chromadorea</taxon>
        <taxon>Rhabditida</taxon>
        <taxon>Rhabditina</taxon>
        <taxon>Rhabditomorpha</taxon>
        <taxon>Strongyloidea</taxon>
        <taxon>Trichostrongylidae</taxon>
        <taxon>Haemonchus</taxon>
    </lineage>
</organism>
<dbReference type="GO" id="GO:0008333">
    <property type="term" value="P:endosome to lysosome transport"/>
    <property type="evidence" value="ECO:0007669"/>
    <property type="project" value="TreeGrafter"/>
</dbReference>
<dbReference type="GO" id="GO:0000149">
    <property type="term" value="F:SNARE binding"/>
    <property type="evidence" value="ECO:0007669"/>
    <property type="project" value="TreeGrafter"/>
</dbReference>
<dbReference type="STRING" id="6290.A0A0N4X8L6"/>
<dbReference type="GO" id="GO:0099078">
    <property type="term" value="C:BORC complex"/>
    <property type="evidence" value="ECO:0007669"/>
    <property type="project" value="TreeGrafter"/>
</dbReference>
<dbReference type="GO" id="GO:0016079">
    <property type="term" value="P:synaptic vesicle exocytosis"/>
    <property type="evidence" value="ECO:0007669"/>
    <property type="project" value="TreeGrafter"/>
</dbReference>
<dbReference type="AlphaFoldDB" id="A0A0N4X8L6"/>
<dbReference type="OMA" id="LNMHIRE"/>
<dbReference type="GO" id="GO:0032418">
    <property type="term" value="P:lysosome localization"/>
    <property type="evidence" value="ECO:0007669"/>
    <property type="project" value="TreeGrafter"/>
</dbReference>
<keyword evidence="2" id="KW-0175">Coiled coil</keyword>
<sequence>MSSGGPCEVTIDSGDLMFASMGPMIESLEEQIRSTRGAQLQMNAKINEMAEFLHELNEHEEPYDIQAYVGKLHDSKRRVNNVSQIMGSVHDRLSRVQRLIAREIYKKKKTIKEADVPPSPEH</sequence>
<evidence type="ECO:0000256" key="3">
    <source>
        <dbReference type="ARBA" id="ARBA00033330"/>
    </source>
</evidence>
<dbReference type="Proteomes" id="UP000268014">
    <property type="component" value="Unassembled WGS sequence"/>
</dbReference>
<dbReference type="EMBL" id="UZAF01022491">
    <property type="protein sequence ID" value="VDO85501.1"/>
    <property type="molecule type" value="Genomic_DNA"/>
</dbReference>
<evidence type="ECO:0000256" key="2">
    <source>
        <dbReference type="ARBA" id="ARBA00023054"/>
    </source>
</evidence>
<keyword evidence="5" id="KW-1185">Reference proteome</keyword>
<gene>
    <name evidence="4" type="ORF">HPLM_LOCUS20700</name>
</gene>
<protein>
    <recommendedName>
        <fullName evidence="3">Biogenesis of lysosome-related organelles complex 1 subunit 7</fullName>
    </recommendedName>
</protein>
<dbReference type="GO" id="GO:0031083">
    <property type="term" value="C:BLOC-1 complex"/>
    <property type="evidence" value="ECO:0007669"/>
    <property type="project" value="InterPro"/>
</dbReference>
<dbReference type="Pfam" id="PF14712">
    <property type="entry name" value="Snapin_Pallidin"/>
    <property type="match status" value="1"/>
</dbReference>
<reference evidence="6" key="1">
    <citation type="submission" date="2017-02" db="UniProtKB">
        <authorList>
            <consortium name="WormBaseParasite"/>
        </authorList>
    </citation>
    <scope>IDENTIFICATION</scope>
</reference>
<dbReference type="GO" id="GO:0008021">
    <property type="term" value="C:synaptic vesicle"/>
    <property type="evidence" value="ECO:0007669"/>
    <property type="project" value="TreeGrafter"/>
</dbReference>
<dbReference type="OrthoDB" id="5399166at2759"/>
<dbReference type="GO" id="GO:2000300">
    <property type="term" value="P:regulation of synaptic vesicle exocytosis"/>
    <property type="evidence" value="ECO:0007669"/>
    <property type="project" value="TreeGrafter"/>
</dbReference>
<proteinExistence type="inferred from homology"/>
<reference evidence="4 5" key="2">
    <citation type="submission" date="2018-11" db="EMBL/GenBank/DDBJ databases">
        <authorList>
            <consortium name="Pathogen Informatics"/>
        </authorList>
    </citation>
    <scope>NUCLEOTIDE SEQUENCE [LARGE SCALE GENOMIC DNA]</scope>
    <source>
        <strain evidence="4 5">MHpl1</strain>
    </source>
</reference>
<dbReference type="WBParaSite" id="HPLM_0002070801-mRNA-1">
    <property type="protein sequence ID" value="HPLM_0002070801-mRNA-1"/>
    <property type="gene ID" value="HPLM_0002070801"/>
</dbReference>
<dbReference type="InterPro" id="IPR028119">
    <property type="entry name" value="Snapin/Pallidin/Snn1"/>
</dbReference>
<dbReference type="PANTHER" id="PTHR31305:SF2">
    <property type="entry name" value="SNARE-ASSOCIATED PROTEIN SNAPIN"/>
    <property type="match status" value="1"/>
</dbReference>
<comment type="similarity">
    <text evidence="1">Belongs to the SNAPIN family.</text>
</comment>
<evidence type="ECO:0000313" key="4">
    <source>
        <dbReference type="EMBL" id="VDO85501.1"/>
    </source>
</evidence>